<evidence type="ECO:0000313" key="5">
    <source>
        <dbReference type="Proteomes" id="UP001354931"/>
    </source>
</evidence>
<keyword evidence="5" id="KW-1185">Reference proteome</keyword>
<accession>A0ABU6EWS5</accession>
<evidence type="ECO:0000259" key="3">
    <source>
        <dbReference type="Pfam" id="PF20803"/>
    </source>
</evidence>
<evidence type="ECO:0000259" key="2">
    <source>
        <dbReference type="Pfam" id="PF08223"/>
    </source>
</evidence>
<name>A0ABU6EWS5_9ACTN</name>
<reference evidence="4 5" key="1">
    <citation type="submission" date="2022-10" db="EMBL/GenBank/DDBJ databases">
        <authorList>
            <person name="Xie J."/>
            <person name="Shen N."/>
        </authorList>
    </citation>
    <scope>NUCLEOTIDE SEQUENCE [LARGE SCALE GENOMIC DNA]</scope>
    <source>
        <strain evidence="4 5">YIM65594</strain>
    </source>
</reference>
<feature type="domain" description="Transcriptional repressor PaaX-like N-terminal" evidence="1">
    <location>
        <begin position="22"/>
        <end position="86"/>
    </location>
</feature>
<dbReference type="PIRSF" id="PIRSF020623">
    <property type="entry name" value="PaaX"/>
    <property type="match status" value="1"/>
</dbReference>
<evidence type="ECO:0000259" key="1">
    <source>
        <dbReference type="Pfam" id="PF07848"/>
    </source>
</evidence>
<feature type="domain" description="Transcriptional repressor PaaX-like central Cas2-like" evidence="3">
    <location>
        <begin position="107"/>
        <end position="179"/>
    </location>
</feature>
<protein>
    <submittedName>
        <fullName evidence="4">Transcriptional regulator, PaaX family protein</fullName>
    </submittedName>
</protein>
<comment type="caution">
    <text evidence="4">The sequence shown here is derived from an EMBL/GenBank/DDBJ whole genome shotgun (WGS) entry which is preliminary data.</text>
</comment>
<evidence type="ECO:0000313" key="4">
    <source>
        <dbReference type="EMBL" id="MEB8336206.1"/>
    </source>
</evidence>
<sequence length="303" mass="33472">MNAQILADVDLPRSQTGANPQHLVLGLFTDHWSATREPLPSAALVALLSDFGSTPVSARAAIGRLARRGVLEAEKRGRRTYYRMTQDTARVLEQTQLRMMEFGTPGRPWDGLWTTVIFSVPDEQRDLRHVIRRRLRFLGYAAVYDGVWMSPRADHGQTAELLRSVGVRSATVLRSTLTHTQGDGDPLAAWDLDAIGAAYAEFIARHRELAERTAAGQVGSAEALAARTKVKEEWLQMVSTDPELPADLLPDNWPGHAARALFAQVYDALGPLAEVRVRQVIAEHEPALADEANHRTTEPSGKF</sequence>
<proteinExistence type="predicted"/>
<dbReference type="Pfam" id="PF08223">
    <property type="entry name" value="PaaX_C"/>
    <property type="match status" value="1"/>
</dbReference>
<dbReference type="Pfam" id="PF20803">
    <property type="entry name" value="PaaX_M"/>
    <property type="match status" value="1"/>
</dbReference>
<gene>
    <name evidence="4" type="ORF">OKJ99_01550</name>
</gene>
<dbReference type="PANTHER" id="PTHR30319:SF1">
    <property type="entry name" value="TRANSCRIPTIONAL REPRESSOR PAAX"/>
    <property type="match status" value="1"/>
</dbReference>
<dbReference type="Gene3D" id="1.20.58.1460">
    <property type="match status" value="1"/>
</dbReference>
<dbReference type="EMBL" id="JAOZYC010000001">
    <property type="protein sequence ID" value="MEB8336206.1"/>
    <property type="molecule type" value="Genomic_DNA"/>
</dbReference>
<dbReference type="Gene3D" id="1.10.10.10">
    <property type="entry name" value="Winged helix-like DNA-binding domain superfamily/Winged helix DNA-binding domain"/>
    <property type="match status" value="1"/>
</dbReference>
<feature type="domain" description="Transcriptional repressor PaaX-like C-terminal" evidence="2">
    <location>
        <begin position="190"/>
        <end position="274"/>
    </location>
</feature>
<dbReference type="PANTHER" id="PTHR30319">
    <property type="entry name" value="PHENYLACETIC ACID REGULATOR-RELATED TRANSCRIPTIONAL REPRESSOR"/>
    <property type="match status" value="1"/>
</dbReference>
<dbReference type="InterPro" id="IPR011965">
    <property type="entry name" value="PaaX_trns_reg"/>
</dbReference>
<dbReference type="InterPro" id="IPR048846">
    <property type="entry name" value="PaaX-like_central"/>
</dbReference>
<dbReference type="Proteomes" id="UP001354931">
    <property type="component" value="Unassembled WGS sequence"/>
</dbReference>
<dbReference type="InterPro" id="IPR036388">
    <property type="entry name" value="WH-like_DNA-bd_sf"/>
</dbReference>
<organism evidence="4 5">
    <name type="scientific">Streptomyces endophyticus</name>
    <dbReference type="NCBI Taxonomy" id="714166"/>
    <lineage>
        <taxon>Bacteria</taxon>
        <taxon>Bacillati</taxon>
        <taxon>Actinomycetota</taxon>
        <taxon>Actinomycetes</taxon>
        <taxon>Kitasatosporales</taxon>
        <taxon>Streptomycetaceae</taxon>
        <taxon>Streptomyces</taxon>
    </lineage>
</organism>
<dbReference type="RefSeq" id="WP_326013790.1">
    <property type="nucleotide sequence ID" value="NZ_JAOZYC010000001.1"/>
</dbReference>
<dbReference type="InterPro" id="IPR012906">
    <property type="entry name" value="PaaX-like_N"/>
</dbReference>
<dbReference type="InterPro" id="IPR013225">
    <property type="entry name" value="PaaX_C"/>
</dbReference>
<dbReference type="Gene3D" id="3.30.70.2650">
    <property type="match status" value="1"/>
</dbReference>
<dbReference type="Pfam" id="PF07848">
    <property type="entry name" value="PaaX"/>
    <property type="match status" value="1"/>
</dbReference>